<evidence type="ECO:0000256" key="4">
    <source>
        <dbReference type="ARBA" id="ARBA00023136"/>
    </source>
</evidence>
<reference evidence="9" key="1">
    <citation type="journal article" date="2012" name="Science">
        <title>The Paleozoic origin of enzymatic lignin decomposition reconstructed from 31 fungal genomes.</title>
        <authorList>
            <person name="Floudas D."/>
            <person name="Binder M."/>
            <person name="Riley R."/>
            <person name="Barry K."/>
            <person name="Blanchette R.A."/>
            <person name="Henrissat B."/>
            <person name="Martinez A.T."/>
            <person name="Otillar R."/>
            <person name="Spatafora J.W."/>
            <person name="Yadav J.S."/>
            <person name="Aerts A."/>
            <person name="Benoit I."/>
            <person name="Boyd A."/>
            <person name="Carlson A."/>
            <person name="Copeland A."/>
            <person name="Coutinho P.M."/>
            <person name="de Vries R.P."/>
            <person name="Ferreira P."/>
            <person name="Findley K."/>
            <person name="Foster B."/>
            <person name="Gaskell J."/>
            <person name="Glotzer D."/>
            <person name="Gorecki P."/>
            <person name="Heitman J."/>
            <person name="Hesse C."/>
            <person name="Hori C."/>
            <person name="Igarashi K."/>
            <person name="Jurgens J.A."/>
            <person name="Kallen N."/>
            <person name="Kersten P."/>
            <person name="Kohler A."/>
            <person name="Kuees U."/>
            <person name="Kumar T.K.A."/>
            <person name="Kuo A."/>
            <person name="LaButti K."/>
            <person name="Larrondo L.F."/>
            <person name="Lindquist E."/>
            <person name="Ling A."/>
            <person name="Lombard V."/>
            <person name="Lucas S."/>
            <person name="Lundell T."/>
            <person name="Martin R."/>
            <person name="McLaughlin D.J."/>
            <person name="Morgenstern I."/>
            <person name="Morin E."/>
            <person name="Murat C."/>
            <person name="Nagy L.G."/>
            <person name="Nolan M."/>
            <person name="Ohm R.A."/>
            <person name="Patyshakuliyeva A."/>
            <person name="Rokas A."/>
            <person name="Ruiz-Duenas F.J."/>
            <person name="Sabat G."/>
            <person name="Salamov A."/>
            <person name="Samejima M."/>
            <person name="Schmutz J."/>
            <person name="Slot J.C."/>
            <person name="St John F."/>
            <person name="Stenlid J."/>
            <person name="Sun H."/>
            <person name="Sun S."/>
            <person name="Syed K."/>
            <person name="Tsang A."/>
            <person name="Wiebenga A."/>
            <person name="Young D."/>
            <person name="Pisabarro A."/>
            <person name="Eastwood D.C."/>
            <person name="Martin F."/>
            <person name="Cullen D."/>
            <person name="Grigoriev I.V."/>
            <person name="Hibbett D.S."/>
        </authorList>
    </citation>
    <scope>NUCLEOTIDE SEQUENCE [LARGE SCALE GENOMIC DNA]</scope>
    <source>
        <strain evidence="9">RWD-64-598 SS2</strain>
    </source>
</reference>
<keyword evidence="7" id="KW-0479">Metal-binding</keyword>
<dbReference type="OMA" id="YYERHFH"/>
<dbReference type="GO" id="GO:0120539">
    <property type="term" value="F:4-hydroxy-3-methoxy-5-polyprenylbenzoate decarboxylase activity"/>
    <property type="evidence" value="ECO:0007669"/>
    <property type="project" value="UniProtKB-EC"/>
</dbReference>
<dbReference type="Proteomes" id="UP000053558">
    <property type="component" value="Unassembled WGS sequence"/>
</dbReference>
<comment type="function">
    <text evidence="7">Lyase that catalyzes the C1-decarboxylation of 4-hydroxy-3-methoxy-5-(all-trans-polyprenyl)benzoic acid into 2-methoxy-6-(all-trans-polyprenyl)phenol during ubiquinone biosynthesis.</text>
</comment>
<dbReference type="RefSeq" id="XP_007766108.1">
    <property type="nucleotide sequence ID" value="XM_007767918.1"/>
</dbReference>
<keyword evidence="3 7" id="KW-0496">Mitochondrion</keyword>
<dbReference type="AlphaFoldDB" id="A0A5M3MZ47"/>
<dbReference type="EMBL" id="JH711575">
    <property type="protein sequence ID" value="EIW84399.1"/>
    <property type="molecule type" value="Genomic_DNA"/>
</dbReference>
<feature type="binding site" evidence="7">
    <location>
        <position position="226"/>
    </location>
    <ligand>
        <name>Zn(2+)</name>
        <dbReference type="ChEBI" id="CHEBI:29105"/>
    </ligand>
</feature>
<dbReference type="PANTHER" id="PTHR12922:SF7">
    <property type="entry name" value="UBIQUINONE BIOSYNTHESIS PROTEIN COQ4 HOMOLOG, MITOCHONDRIAL"/>
    <property type="match status" value="1"/>
</dbReference>
<evidence type="ECO:0000256" key="3">
    <source>
        <dbReference type="ARBA" id="ARBA00023128"/>
    </source>
</evidence>
<evidence type="ECO:0000256" key="7">
    <source>
        <dbReference type="HAMAP-Rule" id="MF_03111"/>
    </source>
</evidence>
<dbReference type="KEGG" id="cput:CONPUDRAFT_151420"/>
<protein>
    <recommendedName>
        <fullName evidence="6">4-hydroxy-3-methoxy-5-polyprenylbenzoate decarboxylase</fullName>
    </recommendedName>
</protein>
<keyword evidence="4 7" id="KW-0472">Membrane</keyword>
<dbReference type="HAMAP" id="MF_03111">
    <property type="entry name" value="Coq4"/>
    <property type="match status" value="1"/>
</dbReference>
<dbReference type="OrthoDB" id="4249at2759"/>
<keyword evidence="5 7" id="KW-0456">Lyase</keyword>
<accession>A0A5M3MZ47</accession>
<keyword evidence="9" id="KW-1185">Reference proteome</keyword>
<dbReference type="UniPathway" id="UPA00232"/>
<evidence type="ECO:0000256" key="5">
    <source>
        <dbReference type="ARBA" id="ARBA00023239"/>
    </source>
</evidence>
<feature type="binding site" evidence="7">
    <location>
        <position position="211"/>
    </location>
    <ligand>
        <name>Zn(2+)</name>
        <dbReference type="ChEBI" id="CHEBI:29105"/>
    </ligand>
</feature>
<organism evidence="8 9">
    <name type="scientific">Coniophora puteana (strain RWD-64-598)</name>
    <name type="common">Brown rot fungus</name>
    <dbReference type="NCBI Taxonomy" id="741705"/>
    <lineage>
        <taxon>Eukaryota</taxon>
        <taxon>Fungi</taxon>
        <taxon>Dikarya</taxon>
        <taxon>Basidiomycota</taxon>
        <taxon>Agaricomycotina</taxon>
        <taxon>Agaricomycetes</taxon>
        <taxon>Agaricomycetidae</taxon>
        <taxon>Boletales</taxon>
        <taxon>Coniophorineae</taxon>
        <taxon>Coniophoraceae</taxon>
        <taxon>Coniophora</taxon>
    </lineage>
</organism>
<dbReference type="GeneID" id="19202846"/>
<dbReference type="PANTHER" id="PTHR12922">
    <property type="entry name" value="UBIQUINONE BIOSYNTHESIS PROTEIN"/>
    <property type="match status" value="1"/>
</dbReference>
<dbReference type="InterPro" id="IPR027540">
    <property type="entry name" value="Coq4_euk"/>
</dbReference>
<keyword evidence="2 7" id="KW-0999">Mitochondrion inner membrane</keyword>
<name>A0A5M3MZ47_CONPW</name>
<feature type="binding site" evidence="7">
    <location>
        <position position="214"/>
    </location>
    <ligand>
        <name>Zn(2+)</name>
        <dbReference type="ChEBI" id="CHEBI:29105"/>
    </ligand>
</feature>
<evidence type="ECO:0000313" key="8">
    <source>
        <dbReference type="EMBL" id="EIW84399.1"/>
    </source>
</evidence>
<comment type="similarity">
    <text evidence="7">Belongs to the COQ4 family.</text>
</comment>
<keyword evidence="7" id="KW-0862">Zinc</keyword>
<dbReference type="Pfam" id="PF05019">
    <property type="entry name" value="Coq4"/>
    <property type="match status" value="1"/>
</dbReference>
<dbReference type="GO" id="GO:0008270">
    <property type="term" value="F:zinc ion binding"/>
    <property type="evidence" value="ECO:0007669"/>
    <property type="project" value="UniProtKB-UniRule"/>
</dbReference>
<comment type="cofactor">
    <cofactor evidence="7">
        <name>Zn(2+)</name>
        <dbReference type="ChEBI" id="CHEBI:29105"/>
    </cofactor>
</comment>
<comment type="caution">
    <text evidence="8">The sequence shown here is derived from an EMBL/GenBank/DDBJ whole genome shotgun (WGS) entry which is preliminary data.</text>
</comment>
<dbReference type="GO" id="GO:0031314">
    <property type="term" value="C:extrinsic component of mitochondrial inner membrane"/>
    <property type="evidence" value="ECO:0007669"/>
    <property type="project" value="UniProtKB-UniRule"/>
</dbReference>
<comment type="subunit">
    <text evidence="7">Component of a multi-subunit COQ enzyme complex, composed of at least COQ3, COQ4, COQ5, COQ6, COQ7 and COQ9.</text>
</comment>
<feature type="binding site" evidence="7">
    <location>
        <position position="210"/>
    </location>
    <ligand>
        <name>Zn(2+)</name>
        <dbReference type="ChEBI" id="CHEBI:29105"/>
    </ligand>
</feature>
<gene>
    <name evidence="7" type="primary">COQ4</name>
    <name evidence="8" type="ORF">CONPUDRAFT_151420</name>
</gene>
<evidence type="ECO:0000256" key="1">
    <source>
        <dbReference type="ARBA" id="ARBA00022688"/>
    </source>
</evidence>
<evidence type="ECO:0000313" key="9">
    <source>
        <dbReference type="Proteomes" id="UP000053558"/>
    </source>
</evidence>
<evidence type="ECO:0000256" key="6">
    <source>
        <dbReference type="ARBA" id="ARBA00081568"/>
    </source>
</evidence>
<keyword evidence="1 7" id="KW-0831">Ubiquinone biosynthesis</keyword>
<comment type="pathway">
    <text evidence="7">Cofactor biosynthesis; ubiquinone biosynthesis.</text>
</comment>
<evidence type="ECO:0000256" key="2">
    <source>
        <dbReference type="ARBA" id="ARBA00022792"/>
    </source>
</evidence>
<proteinExistence type="inferred from homology"/>
<dbReference type="InterPro" id="IPR007715">
    <property type="entry name" value="Coq4"/>
</dbReference>
<comment type="catalytic activity">
    <reaction evidence="7">
        <text>a 4-hydroxy-3-methoxy-5-(all-trans-polyprenyl)benzoate + H(+) = a 2-methoxy-6-(all-trans-polyprenyl)phenol + CO2</text>
        <dbReference type="Rhea" id="RHEA:81179"/>
        <dbReference type="Rhea" id="RHEA-COMP:9551"/>
        <dbReference type="Rhea" id="RHEA-COMP:10931"/>
        <dbReference type="ChEBI" id="CHEBI:15378"/>
        <dbReference type="ChEBI" id="CHEBI:16526"/>
        <dbReference type="ChEBI" id="CHEBI:62731"/>
        <dbReference type="ChEBI" id="CHEBI:84443"/>
        <dbReference type="EC" id="4.1.1.130"/>
    </reaction>
</comment>
<comment type="subcellular location">
    <subcellularLocation>
        <location evidence="7">Mitochondrion inner membrane</location>
        <topology evidence="7">Peripheral membrane protein</topology>
        <orientation evidence="7">Matrix side</orientation>
    </subcellularLocation>
</comment>
<sequence length="305" mass="33923">MLTAPLVQSSRSTLLHHPSFSLLGKSEKVYASVARRLDRAQHGYASQTIATVSRSILRPGTATPAALSLTTSRKYNTGSRLPPAYPGHIPLSTLENGILAVGSAVMAFLDPRRADMVAALGETTAGSTLVKLRDAMLESPEGRRILRDRPRIHSTTINMDRLRSLPNGTWGRAYVGWLDSCRVTPDSRDPVHYISDPELAYVMQRYRETHDFYHALFGLRVNALPELAVKAFEFTNLGFPMTAMALGAAVKLKPAQREKLLSQYIPWAVKCGSSSRNLLTVYWEKRWEQDLSELHKELGVWNPPA</sequence>